<dbReference type="Pfam" id="PF05161">
    <property type="entry name" value="MOFRL"/>
    <property type="match status" value="1"/>
</dbReference>
<geneLocation type="plasmid" evidence="3">
    <name>pRSPA01</name>
</geneLocation>
<dbReference type="EMBL" id="CP000662">
    <property type="protein sequence ID" value="ABP72760.1"/>
    <property type="molecule type" value="Genomic_DNA"/>
</dbReference>
<feature type="domain" description="MOFRL-associated" evidence="2">
    <location>
        <begin position="13"/>
        <end position="229"/>
    </location>
</feature>
<dbReference type="PANTHER" id="PTHR12227">
    <property type="entry name" value="GLYCERATE KINASE"/>
    <property type="match status" value="1"/>
</dbReference>
<dbReference type="Gene3D" id="3.40.1480.10">
    <property type="entry name" value="MOFRL domain"/>
    <property type="match status" value="1"/>
</dbReference>
<evidence type="ECO:0000259" key="2">
    <source>
        <dbReference type="Pfam" id="PF13660"/>
    </source>
</evidence>
<dbReference type="GO" id="GO:0005737">
    <property type="term" value="C:cytoplasm"/>
    <property type="evidence" value="ECO:0007669"/>
    <property type="project" value="TreeGrafter"/>
</dbReference>
<dbReference type="InterPro" id="IPR025286">
    <property type="entry name" value="MOFRL_assoc_dom"/>
</dbReference>
<dbReference type="AlphaFoldDB" id="A4WZE6"/>
<name>A4WZE6_CERS5</name>
<dbReference type="Gene3D" id="3.40.50.10180">
    <property type="entry name" value="Glycerate kinase, MOFRL-like N-terminal domain"/>
    <property type="match status" value="1"/>
</dbReference>
<dbReference type="PANTHER" id="PTHR12227:SF0">
    <property type="entry name" value="GLYCERATE KINASE"/>
    <property type="match status" value="1"/>
</dbReference>
<dbReference type="InterPro" id="IPR039760">
    <property type="entry name" value="MOFRL_protein"/>
</dbReference>
<dbReference type="InterPro" id="IPR038614">
    <property type="entry name" value="GK_N_sf"/>
</dbReference>
<feature type="domain" description="MOFRL" evidence="1">
    <location>
        <begin position="315"/>
        <end position="420"/>
    </location>
</feature>
<evidence type="ECO:0000259" key="1">
    <source>
        <dbReference type="Pfam" id="PF05161"/>
    </source>
</evidence>
<dbReference type="SUPFAM" id="SSF82544">
    <property type="entry name" value="GckA/TtuD-like"/>
    <property type="match status" value="1"/>
</dbReference>
<sequence length="427" mass="43328">MTDWTDATAAAFLRGLFARAVEASQPGARIPPLLPPAPAGRILVLGAGKAAVGMARAVEDHYADFPRLSGLVITRHGLGGDGSLRRIALREAAHPVPDAAGIAATAELLALTEGLGPDDLVIAVISGGASALMVAPIAGLALEDKVELNRALLASGATIAEMNCLRRHLSRVKGGRLAATCAPARVVALLVSDVPGDDPAVIASGPCHADPTTVEDAKAVLRRLGLDLPRIAAALDAEVAESVKPGDPRLDRVESHIVCSPQMALEAAAEAARAEGLAVHVLGDALEGEARETGRVLAGIARQIVLRNQPFARPCLLLSGGETTVSIRGPAGIGGRNVEFLLAYLLTARDLPGWALAADTDGVDGAAEVAGAVGGAALLRAARAAGLDPAEALAGHDAHSFFAALGAQVVTGPTGTNVNDFRAILLP</sequence>
<dbReference type="Pfam" id="PF13660">
    <property type="entry name" value="DUF4147"/>
    <property type="match status" value="1"/>
</dbReference>
<protein>
    <recommendedName>
        <fullName evidence="4">Hydroxypyruvate reductase</fullName>
    </recommendedName>
</protein>
<evidence type="ECO:0000313" key="3">
    <source>
        <dbReference type="EMBL" id="ABP72760.1"/>
    </source>
</evidence>
<dbReference type="InterPro" id="IPR037035">
    <property type="entry name" value="GK-like_C_sf"/>
</dbReference>
<dbReference type="GO" id="GO:0008887">
    <property type="term" value="F:glycerate kinase activity"/>
    <property type="evidence" value="ECO:0007669"/>
    <property type="project" value="InterPro"/>
</dbReference>
<dbReference type="HOGENOM" id="CLU_032279_1_1_5"/>
<proteinExistence type="predicted"/>
<reference evidence="3" key="1">
    <citation type="submission" date="2007-04" db="EMBL/GenBank/DDBJ databases">
        <title>Complete sequence of plasmid pRSPA01 of Rhodobacter sphaeroides ATCC 17025.</title>
        <authorList>
            <consortium name="US DOE Joint Genome Institute"/>
            <person name="Copeland A."/>
            <person name="Lucas S."/>
            <person name="Lapidus A."/>
            <person name="Barry K."/>
            <person name="Detter J.C."/>
            <person name="Glavina del Rio T."/>
            <person name="Hammon N."/>
            <person name="Israni S."/>
            <person name="Dalin E."/>
            <person name="Tice H."/>
            <person name="Pitluck S."/>
            <person name="Chertkov O."/>
            <person name="Brettin T."/>
            <person name="Bruce D."/>
            <person name="Han C."/>
            <person name="Schmutz J."/>
            <person name="Larimer F."/>
            <person name="Land M."/>
            <person name="Hauser L."/>
            <person name="Kyrpides N."/>
            <person name="Kim E."/>
            <person name="Richardson P."/>
            <person name="Mackenzie C."/>
            <person name="Choudhary M."/>
            <person name="Donohue T.J."/>
            <person name="Kaplan S."/>
        </authorList>
    </citation>
    <scope>NUCLEOTIDE SEQUENCE [LARGE SCALE GENOMIC DNA]</scope>
    <source>
        <strain evidence="3">ATCC 17025</strain>
        <plasmid evidence="3">pRSPA01</plasmid>
    </source>
</reference>
<accession>A4WZE6</accession>
<dbReference type="KEGG" id="rsq:Rsph17025_3906"/>
<dbReference type="BioCyc" id="RSPH349102:G1G8M-4028-MONOMER"/>
<organism evidence="3">
    <name type="scientific">Cereibacter sphaeroides (strain ATCC 17025 / ATH 2.4.3)</name>
    <name type="common">Rhodobacter sphaeroides</name>
    <dbReference type="NCBI Taxonomy" id="349102"/>
    <lineage>
        <taxon>Bacteria</taxon>
        <taxon>Pseudomonadati</taxon>
        <taxon>Pseudomonadota</taxon>
        <taxon>Alphaproteobacteria</taxon>
        <taxon>Rhodobacterales</taxon>
        <taxon>Paracoccaceae</taxon>
        <taxon>Cereibacter</taxon>
    </lineage>
</organism>
<gene>
    <name evidence="3" type="ordered locus">Rsph17025_3906</name>
</gene>
<dbReference type="InterPro" id="IPR007835">
    <property type="entry name" value="MOFRL"/>
</dbReference>
<evidence type="ECO:0008006" key="4">
    <source>
        <dbReference type="Google" id="ProtNLM"/>
    </source>
</evidence>
<keyword evidence="3" id="KW-0614">Plasmid</keyword>